<reference evidence="3" key="1">
    <citation type="submission" date="2019-10" db="EMBL/GenBank/DDBJ databases">
        <authorList>
            <consortium name="DOE Joint Genome Institute"/>
            <person name="Kuo A."/>
            <person name="Miyauchi S."/>
            <person name="Kiss E."/>
            <person name="Drula E."/>
            <person name="Kohler A."/>
            <person name="Sanchez-Garcia M."/>
            <person name="Andreopoulos B."/>
            <person name="Barry K.W."/>
            <person name="Bonito G."/>
            <person name="Buee M."/>
            <person name="Carver A."/>
            <person name="Chen C."/>
            <person name="Cichocki N."/>
            <person name="Clum A."/>
            <person name="Culley D."/>
            <person name="Crous P.W."/>
            <person name="Fauchery L."/>
            <person name="Girlanda M."/>
            <person name="Hayes R."/>
            <person name="Keri Z."/>
            <person name="LaButti K."/>
            <person name="Lipzen A."/>
            <person name="Lombard V."/>
            <person name="Magnuson J."/>
            <person name="Maillard F."/>
            <person name="Morin E."/>
            <person name="Murat C."/>
            <person name="Nolan M."/>
            <person name="Ohm R."/>
            <person name="Pangilinan J."/>
            <person name="Pereira M."/>
            <person name="Perotto S."/>
            <person name="Peter M."/>
            <person name="Riley R."/>
            <person name="Sitrit Y."/>
            <person name="Stielow B."/>
            <person name="Szollosi G."/>
            <person name="Zifcakova L."/>
            <person name="Stursova M."/>
            <person name="Spatafora J.W."/>
            <person name="Tedersoo L."/>
            <person name="Vaario L.-M."/>
            <person name="Yamada A."/>
            <person name="Yan M."/>
            <person name="Wang P."/>
            <person name="Xu J."/>
            <person name="Bruns T."/>
            <person name="Baldrian P."/>
            <person name="Vilgalys R."/>
            <person name="Henrissat B."/>
            <person name="Grigoriev I.V."/>
            <person name="Hibbett D."/>
            <person name="Nagy L.G."/>
            <person name="Martin F.M."/>
        </authorList>
    </citation>
    <scope>NUCLEOTIDE SEQUENCE</scope>
    <source>
        <strain evidence="3">Prilba</strain>
    </source>
</reference>
<protein>
    <submittedName>
        <fullName evidence="3">NIF-domain-containing protein</fullName>
    </submittedName>
</protein>
<dbReference type="PANTHER" id="PTHR12210">
    <property type="entry name" value="DULLARD PROTEIN PHOSPHATASE"/>
    <property type="match status" value="1"/>
</dbReference>
<name>A0A9P5TCS3_9AGAM</name>
<sequence>MNSLTYISRKFDVLAARTPPNTPTTEFASHSSLPLSSSADDSTVKHRTAEHTAWSLRSLVAPPPPPRRSLSSPARVPVLRRRPSTRSAIRAKPQSTGQGLFRRFFLVRLLELVWHALCTAAASLRVDDVWHGRRSSPRGLRLRRKSVALGLGKEPSADEREGMATPAHQVTPEQTLSTPELAAKSSVSAHTPSSAVNALPVSRISTDPPAPGATHFRRPSMAYTPPQPIAALMPTPPPSRTPTPTYSTNAGLPITPRKTPFHLPKTLVLDLDETLIHSTSRPLPAPGIRGLFGARRAAHTVEVVMGGRSTLYHVYKRPFVDFFLRKVSAWYTLVIFTASMQEYADPVIDWLDAGQGILGRRFFRESCTQLPNGSYSKDLALVEQDLSRICLVDNSPICYSVNEMNGIPIEGWTHDPSDEALLDLLPVLDSLRFTSDVRRVLGIRSYS</sequence>
<reference evidence="3" key="2">
    <citation type="journal article" date="2020" name="Nat. Commun.">
        <title>Large-scale genome sequencing of mycorrhizal fungi provides insights into the early evolution of symbiotic traits.</title>
        <authorList>
            <person name="Miyauchi S."/>
            <person name="Kiss E."/>
            <person name="Kuo A."/>
            <person name="Drula E."/>
            <person name="Kohler A."/>
            <person name="Sanchez-Garcia M."/>
            <person name="Morin E."/>
            <person name="Andreopoulos B."/>
            <person name="Barry K.W."/>
            <person name="Bonito G."/>
            <person name="Buee M."/>
            <person name="Carver A."/>
            <person name="Chen C."/>
            <person name="Cichocki N."/>
            <person name="Clum A."/>
            <person name="Culley D."/>
            <person name="Crous P.W."/>
            <person name="Fauchery L."/>
            <person name="Girlanda M."/>
            <person name="Hayes R.D."/>
            <person name="Keri Z."/>
            <person name="LaButti K."/>
            <person name="Lipzen A."/>
            <person name="Lombard V."/>
            <person name="Magnuson J."/>
            <person name="Maillard F."/>
            <person name="Murat C."/>
            <person name="Nolan M."/>
            <person name="Ohm R.A."/>
            <person name="Pangilinan J."/>
            <person name="Pereira M.F."/>
            <person name="Perotto S."/>
            <person name="Peter M."/>
            <person name="Pfister S."/>
            <person name="Riley R."/>
            <person name="Sitrit Y."/>
            <person name="Stielow J.B."/>
            <person name="Szollosi G."/>
            <person name="Zifcakova L."/>
            <person name="Stursova M."/>
            <person name="Spatafora J.W."/>
            <person name="Tedersoo L."/>
            <person name="Vaario L.M."/>
            <person name="Yamada A."/>
            <person name="Yan M."/>
            <person name="Wang P."/>
            <person name="Xu J."/>
            <person name="Bruns T."/>
            <person name="Baldrian P."/>
            <person name="Vilgalys R."/>
            <person name="Dunand C."/>
            <person name="Henrissat B."/>
            <person name="Grigoriev I.V."/>
            <person name="Hibbett D."/>
            <person name="Nagy L.G."/>
            <person name="Martin F.M."/>
        </authorList>
    </citation>
    <scope>NUCLEOTIDE SEQUENCE</scope>
    <source>
        <strain evidence="3">Prilba</strain>
    </source>
</reference>
<dbReference type="EMBL" id="WHVB01000003">
    <property type="protein sequence ID" value="KAF8484848.1"/>
    <property type="molecule type" value="Genomic_DNA"/>
</dbReference>
<dbReference type="InterPro" id="IPR023214">
    <property type="entry name" value="HAD_sf"/>
</dbReference>
<dbReference type="OrthoDB" id="277011at2759"/>
<dbReference type="InterPro" id="IPR036412">
    <property type="entry name" value="HAD-like_sf"/>
</dbReference>
<organism evidence="3 4">
    <name type="scientific">Russula ochroleuca</name>
    <dbReference type="NCBI Taxonomy" id="152965"/>
    <lineage>
        <taxon>Eukaryota</taxon>
        <taxon>Fungi</taxon>
        <taxon>Dikarya</taxon>
        <taxon>Basidiomycota</taxon>
        <taxon>Agaricomycotina</taxon>
        <taxon>Agaricomycetes</taxon>
        <taxon>Russulales</taxon>
        <taxon>Russulaceae</taxon>
        <taxon>Russula</taxon>
    </lineage>
</organism>
<dbReference type="SMART" id="SM00577">
    <property type="entry name" value="CPDc"/>
    <property type="match status" value="1"/>
</dbReference>
<dbReference type="AlphaFoldDB" id="A0A9P5TCS3"/>
<evidence type="ECO:0000256" key="1">
    <source>
        <dbReference type="SAM" id="MobiDB-lite"/>
    </source>
</evidence>
<dbReference type="Gene3D" id="3.40.50.1000">
    <property type="entry name" value="HAD superfamily/HAD-like"/>
    <property type="match status" value="1"/>
</dbReference>
<dbReference type="Proteomes" id="UP000759537">
    <property type="component" value="Unassembled WGS sequence"/>
</dbReference>
<feature type="region of interest" description="Disordered" evidence="1">
    <location>
        <begin position="18"/>
        <end position="92"/>
    </location>
</feature>
<gene>
    <name evidence="3" type="ORF">DFH94DRAFT_250937</name>
</gene>
<dbReference type="FunFam" id="3.40.50.1000:FF:000270">
    <property type="entry name" value="Nuclear envelope-endoplasmic reticulum network protein"/>
    <property type="match status" value="1"/>
</dbReference>
<dbReference type="PROSITE" id="PS50969">
    <property type="entry name" value="FCP1"/>
    <property type="match status" value="1"/>
</dbReference>
<feature type="compositionally biased region" description="Low complexity" evidence="1">
    <location>
        <begin position="28"/>
        <end position="41"/>
    </location>
</feature>
<keyword evidence="4" id="KW-1185">Reference proteome</keyword>
<feature type="region of interest" description="Disordered" evidence="1">
    <location>
        <begin position="149"/>
        <end position="178"/>
    </location>
</feature>
<dbReference type="InterPro" id="IPR004274">
    <property type="entry name" value="FCP1_dom"/>
</dbReference>
<dbReference type="InterPro" id="IPR011948">
    <property type="entry name" value="Dullard_phosphatase"/>
</dbReference>
<dbReference type="InterPro" id="IPR050365">
    <property type="entry name" value="TIM50"/>
</dbReference>
<proteinExistence type="predicted"/>
<evidence type="ECO:0000313" key="3">
    <source>
        <dbReference type="EMBL" id="KAF8484848.1"/>
    </source>
</evidence>
<feature type="compositionally biased region" description="Low complexity" evidence="1">
    <location>
        <begin position="68"/>
        <end position="77"/>
    </location>
</feature>
<evidence type="ECO:0000313" key="4">
    <source>
        <dbReference type="Proteomes" id="UP000759537"/>
    </source>
</evidence>
<dbReference type="Pfam" id="PF03031">
    <property type="entry name" value="NIF"/>
    <property type="match status" value="1"/>
</dbReference>
<dbReference type="CDD" id="cd07521">
    <property type="entry name" value="HAD_FCP1-like"/>
    <property type="match status" value="1"/>
</dbReference>
<evidence type="ECO:0000259" key="2">
    <source>
        <dbReference type="PROSITE" id="PS50969"/>
    </source>
</evidence>
<dbReference type="NCBIfam" id="TIGR02251">
    <property type="entry name" value="HIF-SF_euk"/>
    <property type="match status" value="1"/>
</dbReference>
<feature type="domain" description="FCP1 homology" evidence="2">
    <location>
        <begin position="260"/>
        <end position="431"/>
    </location>
</feature>
<comment type="caution">
    <text evidence="3">The sequence shown here is derived from an EMBL/GenBank/DDBJ whole genome shotgun (WGS) entry which is preliminary data.</text>
</comment>
<dbReference type="GO" id="GO:0016791">
    <property type="term" value="F:phosphatase activity"/>
    <property type="evidence" value="ECO:0007669"/>
    <property type="project" value="InterPro"/>
</dbReference>
<accession>A0A9P5TCS3</accession>
<dbReference type="SUPFAM" id="SSF56784">
    <property type="entry name" value="HAD-like"/>
    <property type="match status" value="1"/>
</dbReference>